<evidence type="ECO:0000256" key="1">
    <source>
        <dbReference type="SAM" id="SignalP"/>
    </source>
</evidence>
<evidence type="ECO:0000313" key="2">
    <source>
        <dbReference type="EMBL" id="MCS0600820.1"/>
    </source>
</evidence>
<dbReference type="RefSeq" id="WP_258777173.1">
    <property type="nucleotide sequence ID" value="NZ_JANUGP010000003.1"/>
</dbReference>
<feature type="chain" id="PRO_5047056623" description="Lipoprotein" evidence="1">
    <location>
        <begin position="28"/>
        <end position="107"/>
    </location>
</feature>
<name>A0ABT2AX37_9ACTN</name>
<dbReference type="EMBL" id="JANUGP010000003">
    <property type="protein sequence ID" value="MCS0600820.1"/>
    <property type="molecule type" value="Genomic_DNA"/>
</dbReference>
<keyword evidence="3" id="KW-1185">Reference proteome</keyword>
<protein>
    <recommendedName>
        <fullName evidence="4">Lipoprotein</fullName>
    </recommendedName>
</protein>
<evidence type="ECO:0000313" key="3">
    <source>
        <dbReference type="Proteomes" id="UP001205612"/>
    </source>
</evidence>
<gene>
    <name evidence="2" type="ORF">NX794_06185</name>
</gene>
<accession>A0ABT2AX37</accession>
<keyword evidence="1" id="KW-0732">Signal</keyword>
<feature type="signal peptide" evidence="1">
    <location>
        <begin position="1"/>
        <end position="27"/>
    </location>
</feature>
<organism evidence="2 3">
    <name type="scientific">Streptomyces pyxinicus</name>
    <dbReference type="NCBI Taxonomy" id="2970331"/>
    <lineage>
        <taxon>Bacteria</taxon>
        <taxon>Bacillati</taxon>
        <taxon>Actinomycetota</taxon>
        <taxon>Actinomycetes</taxon>
        <taxon>Kitasatosporales</taxon>
        <taxon>Streptomycetaceae</taxon>
        <taxon>Streptomyces</taxon>
    </lineage>
</organism>
<sequence>MPAPRSMAALTGIAVLAIALTACQDQASGQIVVRNGARVVETLSNPSVDGCHRFPEGVTNVENYTQSNLQMYPTPDCTGPSIYVDIQTSNEVVRANGLWRSFSFAPE</sequence>
<comment type="caution">
    <text evidence="2">The sequence shown here is derived from an EMBL/GenBank/DDBJ whole genome shotgun (WGS) entry which is preliminary data.</text>
</comment>
<evidence type="ECO:0008006" key="4">
    <source>
        <dbReference type="Google" id="ProtNLM"/>
    </source>
</evidence>
<reference evidence="2 3" key="1">
    <citation type="submission" date="2022-08" db="EMBL/GenBank/DDBJ databases">
        <authorList>
            <person name="Somphong A."/>
            <person name="Phongsopitanun W."/>
        </authorList>
    </citation>
    <scope>NUCLEOTIDE SEQUENCE [LARGE SCALE GENOMIC DNA]</scope>
    <source>
        <strain evidence="2 3">LP11</strain>
    </source>
</reference>
<dbReference type="Proteomes" id="UP001205612">
    <property type="component" value="Unassembled WGS sequence"/>
</dbReference>
<dbReference type="PROSITE" id="PS51257">
    <property type="entry name" value="PROKAR_LIPOPROTEIN"/>
    <property type="match status" value="1"/>
</dbReference>
<proteinExistence type="predicted"/>